<name>A0ABN2QWC7_9MICO</name>
<accession>A0ABN2QWC7</accession>
<dbReference type="EC" id="3.6.1.66" evidence="7"/>
<dbReference type="Gene3D" id="3.90.950.10">
    <property type="match status" value="1"/>
</dbReference>
<keyword evidence="2 7" id="KW-0479">Metal-binding</keyword>
<dbReference type="Pfam" id="PF01725">
    <property type="entry name" value="Ham1p_like"/>
    <property type="match status" value="1"/>
</dbReference>
<evidence type="ECO:0000256" key="6">
    <source>
        <dbReference type="ARBA" id="ARBA00023080"/>
    </source>
</evidence>
<dbReference type="EMBL" id="BAAAOG010000003">
    <property type="protein sequence ID" value="GAA1959276.1"/>
    <property type="molecule type" value="Genomic_DNA"/>
</dbReference>
<feature type="binding site" evidence="7">
    <location>
        <begin position="177"/>
        <end position="180"/>
    </location>
    <ligand>
        <name>substrate</name>
    </ligand>
</feature>
<proteinExistence type="inferred from homology"/>
<protein>
    <recommendedName>
        <fullName evidence="7">dITP/XTP pyrophosphatase</fullName>
        <ecNumber evidence="7">3.6.1.66</ecNumber>
    </recommendedName>
    <alternativeName>
        <fullName evidence="7">Non-canonical purine NTP pyrophosphatase</fullName>
    </alternativeName>
    <alternativeName>
        <fullName evidence="7">Non-standard purine NTP pyrophosphatase</fullName>
    </alternativeName>
    <alternativeName>
        <fullName evidence="7">Nucleoside-triphosphate diphosphatase</fullName>
    </alternativeName>
    <alternativeName>
        <fullName evidence="7">Nucleoside-triphosphate pyrophosphatase</fullName>
        <shortName evidence="7">NTPase</shortName>
    </alternativeName>
</protein>
<evidence type="ECO:0000313" key="9">
    <source>
        <dbReference type="EMBL" id="GAA1959276.1"/>
    </source>
</evidence>
<dbReference type="InterPro" id="IPR020922">
    <property type="entry name" value="dITP/XTP_pyrophosphatase"/>
</dbReference>
<keyword evidence="5 7" id="KW-0460">Magnesium</keyword>
<keyword evidence="4 7" id="KW-0378">Hydrolase</keyword>
<comment type="cofactor">
    <cofactor evidence="7">
        <name>Mg(2+)</name>
        <dbReference type="ChEBI" id="CHEBI:18420"/>
    </cofactor>
    <text evidence="7">Binds 1 Mg(2+) ion per subunit.</text>
</comment>
<keyword evidence="3 7" id="KW-0547">Nucleotide-binding</keyword>
<reference evidence="9 10" key="1">
    <citation type="journal article" date="2019" name="Int. J. Syst. Evol. Microbiol.">
        <title>The Global Catalogue of Microorganisms (GCM) 10K type strain sequencing project: providing services to taxonomists for standard genome sequencing and annotation.</title>
        <authorList>
            <consortium name="The Broad Institute Genomics Platform"/>
            <consortium name="The Broad Institute Genome Sequencing Center for Infectious Disease"/>
            <person name="Wu L."/>
            <person name="Ma J."/>
        </authorList>
    </citation>
    <scope>NUCLEOTIDE SEQUENCE [LARGE SCALE GENOMIC DNA]</scope>
    <source>
        <strain evidence="9 10">JCM 14901</strain>
    </source>
</reference>
<dbReference type="HAMAP" id="MF_01405">
    <property type="entry name" value="Non_canon_purine_NTPase"/>
    <property type="match status" value="1"/>
</dbReference>
<evidence type="ECO:0000256" key="5">
    <source>
        <dbReference type="ARBA" id="ARBA00022842"/>
    </source>
</evidence>
<dbReference type="PANTHER" id="PTHR11067:SF9">
    <property type="entry name" value="INOSINE TRIPHOSPHATE PYROPHOSPHATASE"/>
    <property type="match status" value="1"/>
</dbReference>
<feature type="binding site" evidence="7">
    <location>
        <position position="204"/>
    </location>
    <ligand>
        <name>substrate</name>
    </ligand>
</feature>
<evidence type="ECO:0000256" key="4">
    <source>
        <dbReference type="ARBA" id="ARBA00022801"/>
    </source>
</evidence>
<evidence type="ECO:0000256" key="8">
    <source>
        <dbReference type="RuleBase" id="RU003781"/>
    </source>
</evidence>
<comment type="catalytic activity">
    <reaction evidence="7">
        <text>dITP + H2O = dIMP + diphosphate + H(+)</text>
        <dbReference type="Rhea" id="RHEA:28342"/>
        <dbReference type="ChEBI" id="CHEBI:15377"/>
        <dbReference type="ChEBI" id="CHEBI:15378"/>
        <dbReference type="ChEBI" id="CHEBI:33019"/>
        <dbReference type="ChEBI" id="CHEBI:61194"/>
        <dbReference type="ChEBI" id="CHEBI:61382"/>
        <dbReference type="EC" id="3.6.1.66"/>
    </reaction>
</comment>
<comment type="subunit">
    <text evidence="7">Homodimer.</text>
</comment>
<sequence>MTARPDEMASAIADAAAETAADGGVRQIVLATHNRHKVEEFQAIVAATRPDLQVVSYDGPEPVEDGVTFAENALIKARAAAAHTGLPALADDSGICVDVLGGAPGVFSAYWAGHAKDAAANLKLLLDQLSDIRDPHRTARFISTIALVVPGDASSEEVVEGVWPGRVAVAESGSGGFGYDPVFIPDGQDPAAERTVGEWAPHEKNAASHRARAFQALAPLLAAV</sequence>
<evidence type="ECO:0000256" key="3">
    <source>
        <dbReference type="ARBA" id="ARBA00022741"/>
    </source>
</evidence>
<comment type="catalytic activity">
    <reaction evidence="7">
        <text>ITP + H2O = IMP + diphosphate + H(+)</text>
        <dbReference type="Rhea" id="RHEA:29399"/>
        <dbReference type="ChEBI" id="CHEBI:15377"/>
        <dbReference type="ChEBI" id="CHEBI:15378"/>
        <dbReference type="ChEBI" id="CHEBI:33019"/>
        <dbReference type="ChEBI" id="CHEBI:58053"/>
        <dbReference type="ChEBI" id="CHEBI:61402"/>
        <dbReference type="EC" id="3.6.1.66"/>
    </reaction>
</comment>
<dbReference type="Proteomes" id="UP001499933">
    <property type="component" value="Unassembled WGS sequence"/>
</dbReference>
<comment type="similarity">
    <text evidence="1 7 8">Belongs to the HAM1 NTPase family.</text>
</comment>
<evidence type="ECO:0000256" key="1">
    <source>
        <dbReference type="ARBA" id="ARBA00008023"/>
    </source>
</evidence>
<keyword evidence="6 7" id="KW-0546">Nucleotide metabolism</keyword>
<dbReference type="InterPro" id="IPR029001">
    <property type="entry name" value="ITPase-like_fam"/>
</dbReference>
<dbReference type="InterPro" id="IPR002637">
    <property type="entry name" value="RdgB/HAM1"/>
</dbReference>
<dbReference type="PANTHER" id="PTHR11067">
    <property type="entry name" value="INOSINE TRIPHOSPHATE PYROPHOSPHATASE/HAM1 PROTEIN"/>
    <property type="match status" value="1"/>
</dbReference>
<gene>
    <name evidence="9" type="primary">rdgB</name>
    <name evidence="9" type="ORF">GCM10009776_22230</name>
</gene>
<dbReference type="NCBIfam" id="TIGR00042">
    <property type="entry name" value="RdgB/HAM1 family non-canonical purine NTP pyrophosphatase"/>
    <property type="match status" value="1"/>
</dbReference>
<comment type="function">
    <text evidence="7">Pyrophosphatase that catalyzes the hydrolysis of nucleoside triphosphates to their monophosphate derivatives, with a high preference for the non-canonical purine nucleotides XTP (xanthosine triphosphate), dITP (deoxyinosine triphosphate) and ITP. Seems to function as a house-cleaning enzyme that removes non-canonical purine nucleotides from the nucleotide pool, thus preventing their incorporation into DNA/RNA and avoiding chromosomal lesions.</text>
</comment>
<feature type="binding site" evidence="7">
    <location>
        <begin position="209"/>
        <end position="210"/>
    </location>
    <ligand>
        <name>substrate</name>
    </ligand>
</feature>
<organism evidence="9 10">
    <name type="scientific">Microbacterium deminutum</name>
    <dbReference type="NCBI Taxonomy" id="344164"/>
    <lineage>
        <taxon>Bacteria</taxon>
        <taxon>Bacillati</taxon>
        <taxon>Actinomycetota</taxon>
        <taxon>Actinomycetes</taxon>
        <taxon>Micrococcales</taxon>
        <taxon>Microbacteriaceae</taxon>
        <taxon>Microbacterium</taxon>
    </lineage>
</organism>
<feature type="binding site" evidence="7">
    <location>
        <begin position="32"/>
        <end position="37"/>
    </location>
    <ligand>
        <name>substrate</name>
    </ligand>
</feature>
<evidence type="ECO:0000313" key="10">
    <source>
        <dbReference type="Proteomes" id="UP001499933"/>
    </source>
</evidence>
<comment type="catalytic activity">
    <reaction evidence="7">
        <text>XTP + H2O = XMP + diphosphate + H(+)</text>
        <dbReference type="Rhea" id="RHEA:28610"/>
        <dbReference type="ChEBI" id="CHEBI:15377"/>
        <dbReference type="ChEBI" id="CHEBI:15378"/>
        <dbReference type="ChEBI" id="CHEBI:33019"/>
        <dbReference type="ChEBI" id="CHEBI:57464"/>
        <dbReference type="ChEBI" id="CHEBI:61314"/>
        <dbReference type="EC" id="3.6.1.66"/>
    </reaction>
</comment>
<keyword evidence="10" id="KW-1185">Reference proteome</keyword>
<evidence type="ECO:0000256" key="2">
    <source>
        <dbReference type="ARBA" id="ARBA00022723"/>
    </source>
</evidence>
<comment type="caution">
    <text evidence="7">Lacks conserved residue(s) required for the propagation of feature annotation.</text>
</comment>
<comment type="caution">
    <text evidence="9">The sequence shown here is derived from an EMBL/GenBank/DDBJ whole genome shotgun (WGS) entry which is preliminary data.</text>
</comment>
<dbReference type="CDD" id="cd00515">
    <property type="entry name" value="HAM1"/>
    <property type="match status" value="1"/>
</dbReference>
<feature type="binding site" evidence="7">
    <location>
        <position position="92"/>
    </location>
    <ligand>
        <name>Mg(2+)</name>
        <dbReference type="ChEBI" id="CHEBI:18420"/>
    </ligand>
</feature>
<dbReference type="SUPFAM" id="SSF52972">
    <property type="entry name" value="ITPase-like"/>
    <property type="match status" value="1"/>
</dbReference>
<feature type="active site" description="Proton acceptor" evidence="7">
    <location>
        <position position="92"/>
    </location>
</feature>
<evidence type="ECO:0000256" key="7">
    <source>
        <dbReference type="HAMAP-Rule" id="MF_01405"/>
    </source>
</evidence>
<feature type="binding site" evidence="7">
    <location>
        <position position="93"/>
    </location>
    <ligand>
        <name>substrate</name>
    </ligand>
</feature>